<keyword evidence="1" id="KW-0808">Transferase</keyword>
<dbReference type="InterPro" id="IPR004165">
    <property type="entry name" value="CoA_trans_fam_I"/>
</dbReference>
<dbReference type="GO" id="GO:0008410">
    <property type="term" value="F:CoA-transferase activity"/>
    <property type="evidence" value="ECO:0007669"/>
    <property type="project" value="InterPro"/>
</dbReference>
<evidence type="ECO:0000313" key="2">
    <source>
        <dbReference type="Proteomes" id="UP000325811"/>
    </source>
</evidence>
<dbReference type="PANTHER" id="PTHR13707">
    <property type="entry name" value="KETOACID-COENZYME A TRANSFERASE"/>
    <property type="match status" value="1"/>
</dbReference>
<dbReference type="InterPro" id="IPR037171">
    <property type="entry name" value="NagB/RpiA_transferase-like"/>
</dbReference>
<dbReference type="RefSeq" id="WP_007182224.1">
    <property type="nucleotide sequence ID" value="NZ_LR699553.1"/>
</dbReference>
<name>A0A5Q4Z6D4_9BURK</name>
<dbReference type="PANTHER" id="PTHR13707:SF57">
    <property type="entry name" value="SUCCINYL-COA:3-KETOACID COENZYME A TRANSFERASE SUBUNIT B-RELATED"/>
    <property type="match status" value="1"/>
</dbReference>
<protein>
    <submittedName>
        <fullName evidence="1">Acyl CoA:acetate/3-ketoacid CoA transferase, alpha subunit</fullName>
    </submittedName>
</protein>
<keyword evidence="2" id="KW-1185">Reference proteome</keyword>
<accession>A0A5Q4Z6D4</accession>
<dbReference type="Gene3D" id="3.40.1080.10">
    <property type="entry name" value="Glutaconate Coenzyme A-transferase"/>
    <property type="match status" value="1"/>
</dbReference>
<evidence type="ECO:0000313" key="1">
    <source>
        <dbReference type="EMBL" id="VVD28219.1"/>
    </source>
</evidence>
<gene>
    <name evidence="1" type="ORF">PDMSB3_1763</name>
</gene>
<reference evidence="1 2" key="1">
    <citation type="submission" date="2019-08" db="EMBL/GenBank/DDBJ databases">
        <authorList>
            <person name="Herpell B J."/>
        </authorList>
    </citation>
    <scope>NUCLEOTIDE SEQUENCE [LARGE SCALE GENOMIC DNA]</scope>
    <source>
        <strain evidence="2">Msb3</strain>
    </source>
</reference>
<sequence length="276" mass="28979">MNPDKRTGLNDALSAVRDGHTVALGGMTLYRRPVAAALSLAAAGRRDLEIVTLTGGIETDLLIGAGCVRRLRSCYTGLEVVGFAPHFTRGVQNGTLELIEETEYTLSYGVQAAAMRVPFLPMRGDIARTDLPKARPDLKAFACPLTGATLFAVPALHVDVAILHASAADRFGNCSLQGQLALDRHLPAIADITIVTAETIVEPDELRAMDGGVQLPGIFVTHLVEVPGGSLPTSCFPQHPLDLAAVLDYADAAGTAGTSDSGAWQQWLETATGALA</sequence>
<dbReference type="Pfam" id="PF01144">
    <property type="entry name" value="CoA_trans"/>
    <property type="match status" value="1"/>
</dbReference>
<dbReference type="AlphaFoldDB" id="A0A5Q4Z6D4"/>
<dbReference type="Proteomes" id="UP000325811">
    <property type="component" value="Chromosome I"/>
</dbReference>
<dbReference type="EMBL" id="LR699553">
    <property type="protein sequence ID" value="VVD28219.1"/>
    <property type="molecule type" value="Genomic_DNA"/>
</dbReference>
<proteinExistence type="predicted"/>
<dbReference type="SUPFAM" id="SSF100950">
    <property type="entry name" value="NagB/RpiA/CoA transferase-like"/>
    <property type="match status" value="1"/>
</dbReference>
<organism evidence="1 2">
    <name type="scientific">Paraburkholderia dioscoreae</name>
    <dbReference type="NCBI Taxonomy" id="2604047"/>
    <lineage>
        <taxon>Bacteria</taxon>
        <taxon>Pseudomonadati</taxon>
        <taxon>Pseudomonadota</taxon>
        <taxon>Betaproteobacteria</taxon>
        <taxon>Burkholderiales</taxon>
        <taxon>Burkholderiaceae</taxon>
        <taxon>Paraburkholderia</taxon>
    </lineage>
</organism>
<dbReference type="SMART" id="SM00882">
    <property type="entry name" value="CoA_trans"/>
    <property type="match status" value="1"/>
</dbReference>
<dbReference type="KEGG" id="pdio:PDMSB3_1763"/>